<evidence type="ECO:0000259" key="2">
    <source>
        <dbReference type="Pfam" id="PF12131"/>
    </source>
</evidence>
<proteinExistence type="predicted"/>
<dbReference type="Proteomes" id="UP000515908">
    <property type="component" value="Chromosome 09"/>
</dbReference>
<dbReference type="AlphaFoldDB" id="A0A7G2CCS2"/>
<evidence type="ECO:0000256" key="1">
    <source>
        <dbReference type="SAM" id="MobiDB-lite"/>
    </source>
</evidence>
<protein>
    <recommendedName>
        <fullName evidence="2">DUF3586 domain-containing protein</fullName>
    </recommendedName>
</protein>
<feature type="region of interest" description="Disordered" evidence="1">
    <location>
        <begin position="128"/>
        <end position="179"/>
    </location>
</feature>
<evidence type="ECO:0000313" key="4">
    <source>
        <dbReference type="Proteomes" id="UP000515908"/>
    </source>
</evidence>
<dbReference type="Pfam" id="PF12131">
    <property type="entry name" value="DUF3586"/>
    <property type="match status" value="1"/>
</dbReference>
<sequence length="179" mass="19784">MIKEYAVSAKVHTGPTSSRAPTSSTSTHAPTPSTVFTQKNCWDSSCNVWCEDTSYPTDTCIHVDDRHAILTCTNDEIIQTVYDDATCSGKGEKSSMPLNKCLQSYLGYFENRCGSSTSLQSTTDFTSMWSTEHPLGQPRNHQEEEAAPRPGKKDKKGKKNDGKKKGKKHPKGKKGGRRH</sequence>
<reference evidence="3 4" key="1">
    <citation type="submission" date="2020-08" db="EMBL/GenBank/DDBJ databases">
        <authorList>
            <person name="Newling K."/>
            <person name="Davey J."/>
            <person name="Forrester S."/>
        </authorList>
    </citation>
    <scope>NUCLEOTIDE SEQUENCE [LARGE SCALE GENOMIC DNA]</scope>
    <source>
        <strain evidence="4">Crithidia deanei Carvalho (ATCC PRA-265)</strain>
    </source>
</reference>
<keyword evidence="4" id="KW-1185">Reference proteome</keyword>
<gene>
    <name evidence="3" type="ORF">ADEAN_000509800</name>
</gene>
<dbReference type="InterPro" id="IPR021981">
    <property type="entry name" value="DUF3586"/>
</dbReference>
<name>A0A7G2CCS2_9TRYP</name>
<feature type="region of interest" description="Disordered" evidence="1">
    <location>
        <begin position="7"/>
        <end position="32"/>
    </location>
</feature>
<accession>A0A7G2CCS2</accession>
<feature type="compositionally biased region" description="Low complexity" evidence="1">
    <location>
        <begin position="15"/>
        <end position="32"/>
    </location>
</feature>
<dbReference type="GO" id="GO:0004197">
    <property type="term" value="F:cysteine-type endopeptidase activity"/>
    <property type="evidence" value="ECO:0007669"/>
    <property type="project" value="InterPro"/>
</dbReference>
<dbReference type="EMBL" id="LR877153">
    <property type="protein sequence ID" value="CAD2217620.1"/>
    <property type="molecule type" value="Genomic_DNA"/>
</dbReference>
<evidence type="ECO:0000313" key="3">
    <source>
        <dbReference type="EMBL" id="CAD2217620.1"/>
    </source>
</evidence>
<organism evidence="3 4">
    <name type="scientific">Angomonas deanei</name>
    <dbReference type="NCBI Taxonomy" id="59799"/>
    <lineage>
        <taxon>Eukaryota</taxon>
        <taxon>Discoba</taxon>
        <taxon>Euglenozoa</taxon>
        <taxon>Kinetoplastea</taxon>
        <taxon>Metakinetoplastina</taxon>
        <taxon>Trypanosomatida</taxon>
        <taxon>Trypanosomatidae</taxon>
        <taxon>Strigomonadinae</taxon>
        <taxon>Angomonas</taxon>
    </lineage>
</organism>
<feature type="compositionally biased region" description="Basic residues" evidence="1">
    <location>
        <begin position="150"/>
        <end position="179"/>
    </location>
</feature>
<dbReference type="VEuPathDB" id="TriTrypDB:ADEAN_000509800"/>
<feature type="domain" description="DUF3586" evidence="2">
    <location>
        <begin position="15"/>
        <end position="90"/>
    </location>
</feature>